<evidence type="ECO:0000313" key="2">
    <source>
        <dbReference type="Proteomes" id="UP000027730"/>
    </source>
</evidence>
<proteinExistence type="predicted"/>
<dbReference type="Proteomes" id="UP000027730">
    <property type="component" value="Unassembled WGS sequence"/>
</dbReference>
<protein>
    <submittedName>
        <fullName evidence="1">Uncharacterized protein</fullName>
    </submittedName>
</protein>
<organism evidence="1 2">
    <name type="scientific">Aureobasidium namibiae CBS 147.97</name>
    <dbReference type="NCBI Taxonomy" id="1043004"/>
    <lineage>
        <taxon>Eukaryota</taxon>
        <taxon>Fungi</taxon>
        <taxon>Dikarya</taxon>
        <taxon>Ascomycota</taxon>
        <taxon>Pezizomycotina</taxon>
        <taxon>Dothideomycetes</taxon>
        <taxon>Dothideomycetidae</taxon>
        <taxon>Dothideales</taxon>
        <taxon>Saccotheciaceae</taxon>
        <taxon>Aureobasidium</taxon>
    </lineage>
</organism>
<dbReference type="AlphaFoldDB" id="A0A074WK13"/>
<dbReference type="HOGENOM" id="CLU_1510288_0_0_1"/>
<name>A0A074WK13_9PEZI</name>
<dbReference type="RefSeq" id="XP_013424421.1">
    <property type="nucleotide sequence ID" value="XM_013568967.1"/>
</dbReference>
<gene>
    <name evidence="1" type="ORF">M436DRAFT_84728</name>
</gene>
<dbReference type="GeneID" id="25417401"/>
<sequence length="178" mass="19715">MSVAFHHRMRTQYISPTYNHHHYGFAIHAFGQFERNTTCIAPIELRIPNHEPTTYFDVITFTKDTYHIAVIAIIAINMSAPSREQCMAAPTPGRFVSDVNRIGPDGRILPAGAAFAAAAAAAAAEQEARRRADDQTFATAAAVSREVERENAGEKKSLLRRVGSKIASVFKRDQEKMN</sequence>
<dbReference type="EMBL" id="KL584718">
    <property type="protein sequence ID" value="KEQ70127.1"/>
    <property type="molecule type" value="Genomic_DNA"/>
</dbReference>
<accession>A0A074WK13</accession>
<reference evidence="1 2" key="1">
    <citation type="journal article" date="2014" name="BMC Genomics">
        <title>Genome sequencing of four Aureobasidium pullulans varieties: biotechnological potential, stress tolerance, and description of new species.</title>
        <authorList>
            <person name="Gostin Ar C."/>
            <person name="Ohm R.A."/>
            <person name="Kogej T."/>
            <person name="Sonjak S."/>
            <person name="Turk M."/>
            <person name="Zajc J."/>
            <person name="Zalar P."/>
            <person name="Grube M."/>
            <person name="Sun H."/>
            <person name="Han J."/>
            <person name="Sharma A."/>
            <person name="Chiniquy J."/>
            <person name="Ngan C.Y."/>
            <person name="Lipzen A."/>
            <person name="Barry K."/>
            <person name="Grigoriev I.V."/>
            <person name="Gunde-Cimerman N."/>
        </authorList>
    </citation>
    <scope>NUCLEOTIDE SEQUENCE [LARGE SCALE GENOMIC DNA]</scope>
    <source>
        <strain evidence="1 2">CBS 147.97</strain>
    </source>
</reference>
<keyword evidence="2" id="KW-1185">Reference proteome</keyword>
<evidence type="ECO:0000313" key="1">
    <source>
        <dbReference type="EMBL" id="KEQ70127.1"/>
    </source>
</evidence>